<dbReference type="AlphaFoldDB" id="A0A914XT84"/>
<accession>A0A914XT84</accession>
<name>A0A914XT84_9BILA</name>
<evidence type="ECO:0000256" key="1">
    <source>
        <dbReference type="SAM" id="MobiDB-lite"/>
    </source>
</evidence>
<evidence type="ECO:0000313" key="3">
    <source>
        <dbReference type="WBParaSite" id="PSU_v2.g11174.t1"/>
    </source>
</evidence>
<protein>
    <submittedName>
        <fullName evidence="3">Uncharacterized protein</fullName>
    </submittedName>
</protein>
<dbReference type="Proteomes" id="UP000887577">
    <property type="component" value="Unplaced"/>
</dbReference>
<feature type="region of interest" description="Disordered" evidence="1">
    <location>
        <begin position="1"/>
        <end position="26"/>
    </location>
</feature>
<sequence>MDIETEGIRSLDNQQQPPSQTFINSNYVPSKNGFPNGFPNPFFLPPPPRQNNIYFPPFTGGASTSGVRYPIRGVRGGGFALPFPDINFRYLEPVRGGQGGYESFTGIYQSPSSTRFTTASNAPCKYVSQYPAPINDETIQNSTHFYQSPYPLNIGSRIYRFPLGTELSASATAPREFVSPNPAPDKGQTSQQHCAEAMYQPPLHSSTSIHVNAVSPFVTPIKEKIESESFQEYMKSDTPEATPPLSFTPENIQDKVAFKSDFKALLQTYLNNRNIDE</sequence>
<evidence type="ECO:0000313" key="2">
    <source>
        <dbReference type="Proteomes" id="UP000887577"/>
    </source>
</evidence>
<proteinExistence type="predicted"/>
<dbReference type="WBParaSite" id="PSU_v2.g11174.t1">
    <property type="protein sequence ID" value="PSU_v2.g11174.t1"/>
    <property type="gene ID" value="PSU_v2.g11174"/>
</dbReference>
<reference evidence="3" key="1">
    <citation type="submission" date="2022-11" db="UniProtKB">
        <authorList>
            <consortium name="WormBaseParasite"/>
        </authorList>
    </citation>
    <scope>IDENTIFICATION</scope>
</reference>
<keyword evidence="2" id="KW-1185">Reference proteome</keyword>
<organism evidence="2 3">
    <name type="scientific">Panagrolaimus superbus</name>
    <dbReference type="NCBI Taxonomy" id="310955"/>
    <lineage>
        <taxon>Eukaryota</taxon>
        <taxon>Metazoa</taxon>
        <taxon>Ecdysozoa</taxon>
        <taxon>Nematoda</taxon>
        <taxon>Chromadorea</taxon>
        <taxon>Rhabditida</taxon>
        <taxon>Tylenchina</taxon>
        <taxon>Panagrolaimomorpha</taxon>
        <taxon>Panagrolaimoidea</taxon>
        <taxon>Panagrolaimidae</taxon>
        <taxon>Panagrolaimus</taxon>
    </lineage>
</organism>
<feature type="compositionally biased region" description="Polar residues" evidence="1">
    <location>
        <begin position="11"/>
        <end position="26"/>
    </location>
</feature>